<feature type="transmembrane region" description="Helical" evidence="2">
    <location>
        <begin position="95"/>
        <end position="113"/>
    </location>
</feature>
<keyword evidence="2" id="KW-0812">Transmembrane</keyword>
<accession>A0AAN6JM45</accession>
<feature type="region of interest" description="Disordered" evidence="1">
    <location>
        <begin position="199"/>
        <end position="233"/>
    </location>
</feature>
<feature type="transmembrane region" description="Helical" evidence="2">
    <location>
        <begin position="287"/>
        <end position="309"/>
    </location>
</feature>
<keyword evidence="4" id="KW-1185">Reference proteome</keyword>
<evidence type="ECO:0000256" key="1">
    <source>
        <dbReference type="SAM" id="MobiDB-lite"/>
    </source>
</evidence>
<feature type="transmembrane region" description="Helical" evidence="2">
    <location>
        <begin position="321"/>
        <end position="341"/>
    </location>
</feature>
<proteinExistence type="predicted"/>
<name>A0AAN6JM45_9BASI</name>
<feature type="compositionally biased region" description="Polar residues" evidence="1">
    <location>
        <begin position="626"/>
        <end position="638"/>
    </location>
</feature>
<evidence type="ECO:0000256" key="2">
    <source>
        <dbReference type="SAM" id="Phobius"/>
    </source>
</evidence>
<evidence type="ECO:0000313" key="3">
    <source>
        <dbReference type="EMBL" id="KAK0537669.1"/>
    </source>
</evidence>
<feature type="transmembrane region" description="Helical" evidence="2">
    <location>
        <begin position="125"/>
        <end position="149"/>
    </location>
</feature>
<feature type="compositionally biased region" description="Basic residues" evidence="1">
    <location>
        <begin position="561"/>
        <end position="570"/>
    </location>
</feature>
<feature type="compositionally biased region" description="Polar residues" evidence="1">
    <location>
        <begin position="605"/>
        <end position="616"/>
    </location>
</feature>
<feature type="compositionally biased region" description="Basic and acidic residues" evidence="1">
    <location>
        <begin position="488"/>
        <end position="510"/>
    </location>
</feature>
<feature type="transmembrane region" description="Helical" evidence="2">
    <location>
        <begin position="383"/>
        <end position="408"/>
    </location>
</feature>
<dbReference type="EMBL" id="JAPDMQ010000056">
    <property type="protein sequence ID" value="KAK0537669.1"/>
    <property type="molecule type" value="Genomic_DNA"/>
</dbReference>
<feature type="compositionally biased region" description="Basic and acidic residues" evidence="1">
    <location>
        <begin position="204"/>
        <end position="218"/>
    </location>
</feature>
<feature type="transmembrane region" description="Helical" evidence="2">
    <location>
        <begin position="60"/>
        <end position="83"/>
    </location>
</feature>
<evidence type="ECO:0000313" key="4">
    <source>
        <dbReference type="Proteomes" id="UP001176521"/>
    </source>
</evidence>
<evidence type="ECO:0008006" key="5">
    <source>
        <dbReference type="Google" id="ProtNLM"/>
    </source>
</evidence>
<feature type="region of interest" description="Disordered" evidence="1">
    <location>
        <begin position="480"/>
        <end position="537"/>
    </location>
</feature>
<sequence>MPPLDLRQAVNSSALSSADPWNDALTPPILSLSTRPLLPAEQIVNALPAWVKLGASIHNFNNAACTIVVIFAGLLAGLCAFWLREERAFSRTNDLLFLHMALMALSAILDLSQRAITHSEPGRQVVAMGILSALSVATATFVLALWIWWVAEGDGAAASGSQRAVVRTATYELSGSRLQRQITGKSNVSSIEHLAHGSISTASSDREAKDKDKDRDGDNGSSVSPSVSMDQRSPQLTYDVTHARYHSTQSSFRSNAVRSASHRASRLLEHQNGRAQKSFYTRFRSPWAHFFVVLQVYIWALTVAAYRSFILFESTAAVAKVIQRVSLGLAFVMFVIFNSIVAARLHQGLALGTTGAQEHMRCDSHVRLSSGVSRLERQAKQALIVLTLGNGIGMLDCMMTEILLGYIMAPMGRVMFTLQMLCYLFTAVRTALITSEYCGRPRFIHLHPLDAFRFQHDSVQPGVCQDVVVSCSGGPASCLTPDTPARARLRDDPTDERRLSTIVSVDDRRSLSTPPQSVRRPRSPSIGGLTSPSGNFRSLWSRDSRTSLLRRNRDDGFFSLSRRHSSSHQHQHLDAKPHGDGEHRTSPTSASSKKKKRLSRRKSTPARTTVPSSTTELVGDVGGGTSCSHDSLDSQGSSMADVKTGGAFRRSRKGQDKISSSATAHGSPSRGKKNRSSGGSGGEEDDTNVPLDLEGQTCPQSGMGAWDECFDVPNSQRVRLTGSTPCLSPHDVSAQQTRP</sequence>
<keyword evidence="2" id="KW-0472">Membrane</keyword>
<feature type="compositionally biased region" description="Basic residues" evidence="1">
    <location>
        <begin position="592"/>
        <end position="604"/>
    </location>
</feature>
<dbReference type="AlphaFoldDB" id="A0AAN6JM45"/>
<feature type="compositionally biased region" description="Polar residues" evidence="1">
    <location>
        <begin position="528"/>
        <end position="537"/>
    </location>
</feature>
<organism evidence="3 4">
    <name type="scientific">Tilletia horrida</name>
    <dbReference type="NCBI Taxonomy" id="155126"/>
    <lineage>
        <taxon>Eukaryota</taxon>
        <taxon>Fungi</taxon>
        <taxon>Dikarya</taxon>
        <taxon>Basidiomycota</taxon>
        <taxon>Ustilaginomycotina</taxon>
        <taxon>Exobasidiomycetes</taxon>
        <taxon>Tilletiales</taxon>
        <taxon>Tilletiaceae</taxon>
        <taxon>Tilletia</taxon>
    </lineage>
</organism>
<feature type="compositionally biased region" description="Basic and acidic residues" evidence="1">
    <location>
        <begin position="571"/>
        <end position="585"/>
    </location>
</feature>
<dbReference type="Proteomes" id="UP001176521">
    <property type="component" value="Unassembled WGS sequence"/>
</dbReference>
<reference evidence="3" key="1">
    <citation type="journal article" date="2023" name="PhytoFront">
        <title>Draft Genome Resources of Seven Strains of Tilletia horrida, Causal Agent of Kernel Smut of Rice.</title>
        <authorList>
            <person name="Khanal S."/>
            <person name="Antony Babu S."/>
            <person name="Zhou X.G."/>
        </authorList>
    </citation>
    <scope>NUCLEOTIDE SEQUENCE</scope>
    <source>
        <strain evidence="3">TX3</strain>
    </source>
</reference>
<feature type="region of interest" description="Disordered" evidence="1">
    <location>
        <begin position="720"/>
        <end position="739"/>
    </location>
</feature>
<protein>
    <recommendedName>
        <fullName evidence="5">Transmembrane protein</fullName>
    </recommendedName>
</protein>
<keyword evidence="2" id="KW-1133">Transmembrane helix</keyword>
<feature type="compositionally biased region" description="Polar residues" evidence="1">
    <location>
        <begin position="223"/>
        <end position="233"/>
    </location>
</feature>
<comment type="caution">
    <text evidence="3">The sequence shown here is derived from an EMBL/GenBank/DDBJ whole genome shotgun (WGS) entry which is preliminary data.</text>
</comment>
<feature type="region of interest" description="Disordered" evidence="1">
    <location>
        <begin position="560"/>
        <end position="706"/>
    </location>
</feature>
<gene>
    <name evidence="3" type="ORF">OC842_001544</name>
</gene>